<name>A0ABQ5UN16_9HYPH</name>
<dbReference type="EMBL" id="BSNI01000002">
    <property type="protein sequence ID" value="GLQ16680.1"/>
    <property type="molecule type" value="Genomic_DNA"/>
</dbReference>
<dbReference type="RefSeq" id="WP_284362373.1">
    <property type="nucleotide sequence ID" value="NZ_BSNI01000002.1"/>
</dbReference>
<dbReference type="InterPro" id="IPR029045">
    <property type="entry name" value="ClpP/crotonase-like_dom_sf"/>
</dbReference>
<dbReference type="Gene3D" id="3.90.226.10">
    <property type="entry name" value="2-enoyl-CoA Hydratase, Chain A, domain 1"/>
    <property type="match status" value="1"/>
</dbReference>
<dbReference type="Proteomes" id="UP001161405">
    <property type="component" value="Unassembled WGS sequence"/>
</dbReference>
<evidence type="ECO:0008006" key="3">
    <source>
        <dbReference type="Google" id="ProtNLM"/>
    </source>
</evidence>
<dbReference type="Pfam" id="PF00574">
    <property type="entry name" value="CLP_protease"/>
    <property type="match status" value="1"/>
</dbReference>
<evidence type="ECO:0000313" key="2">
    <source>
        <dbReference type="Proteomes" id="UP001161405"/>
    </source>
</evidence>
<proteinExistence type="predicted"/>
<comment type="caution">
    <text evidence="1">The sequence shown here is derived from an EMBL/GenBank/DDBJ whole genome shotgun (WGS) entry which is preliminary data.</text>
</comment>
<protein>
    <recommendedName>
        <fullName evidence="3">Periplasmic protein</fullName>
    </recommendedName>
</protein>
<sequence length="235" mass="25461">MRAIFFGLLIGTGTLLFLDFQALNTSTVQDLPLERPILPAIDRPEIDPNAPEFSPDERVTVQPEILSAPVTATLAQNGIMLLSGYIEPGAAPRIIEELERTKEYIKTVQINSPGGSVNDALAISQFIRSSGFETLVDGGGFCASSCPLVFAGGKTRTASKKATIGLHQIYGATPDITPPQAMSDAQTTTAQITTHLEEMGVDTKIWIHALKTPPNKLYYLTNDELTDYKLATKLR</sequence>
<dbReference type="SUPFAM" id="SSF52096">
    <property type="entry name" value="ClpP/crotonase"/>
    <property type="match status" value="1"/>
</dbReference>
<accession>A0ABQ5UN16</accession>
<keyword evidence="2" id="KW-1185">Reference proteome</keyword>
<organism evidence="1 2">
    <name type="scientific">Maritalea porphyrae</name>
    <dbReference type="NCBI Taxonomy" id="880732"/>
    <lineage>
        <taxon>Bacteria</taxon>
        <taxon>Pseudomonadati</taxon>
        <taxon>Pseudomonadota</taxon>
        <taxon>Alphaproteobacteria</taxon>
        <taxon>Hyphomicrobiales</taxon>
        <taxon>Devosiaceae</taxon>
        <taxon>Maritalea</taxon>
    </lineage>
</organism>
<dbReference type="InterPro" id="IPR023562">
    <property type="entry name" value="ClpP/TepA"/>
</dbReference>
<reference evidence="1" key="2">
    <citation type="submission" date="2023-01" db="EMBL/GenBank/DDBJ databases">
        <title>Draft genome sequence of Maritalea porphyrae strain NBRC 107169.</title>
        <authorList>
            <person name="Sun Q."/>
            <person name="Mori K."/>
        </authorList>
    </citation>
    <scope>NUCLEOTIDE SEQUENCE</scope>
    <source>
        <strain evidence="1">NBRC 107169</strain>
    </source>
</reference>
<evidence type="ECO:0000313" key="1">
    <source>
        <dbReference type="EMBL" id="GLQ16680.1"/>
    </source>
</evidence>
<reference evidence="1" key="1">
    <citation type="journal article" date="2014" name="Int. J. Syst. Evol. Microbiol.">
        <title>Complete genome of a new Firmicutes species belonging to the dominant human colonic microbiota ('Ruminococcus bicirculans') reveals two chromosomes and a selective capacity to utilize plant glucans.</title>
        <authorList>
            <consortium name="NISC Comparative Sequencing Program"/>
            <person name="Wegmann U."/>
            <person name="Louis P."/>
            <person name="Goesmann A."/>
            <person name="Henrissat B."/>
            <person name="Duncan S.H."/>
            <person name="Flint H.J."/>
        </authorList>
    </citation>
    <scope>NUCLEOTIDE SEQUENCE</scope>
    <source>
        <strain evidence="1">NBRC 107169</strain>
    </source>
</reference>
<gene>
    <name evidence="1" type="ORF">GCM10007879_09290</name>
</gene>